<dbReference type="InterPro" id="IPR006016">
    <property type="entry name" value="UspA"/>
</dbReference>
<organism evidence="3 4">
    <name type="scientific">Bradyrhizobium shewense</name>
    <dbReference type="NCBI Taxonomy" id="1761772"/>
    <lineage>
        <taxon>Bacteria</taxon>
        <taxon>Pseudomonadati</taxon>
        <taxon>Pseudomonadota</taxon>
        <taxon>Alphaproteobacteria</taxon>
        <taxon>Hyphomicrobiales</taxon>
        <taxon>Nitrobacteraceae</taxon>
        <taxon>Bradyrhizobium</taxon>
    </lineage>
</organism>
<dbReference type="Pfam" id="PF00582">
    <property type="entry name" value="Usp"/>
    <property type="match status" value="1"/>
</dbReference>
<keyword evidence="4" id="KW-1185">Reference proteome</keyword>
<dbReference type="CDD" id="cd00293">
    <property type="entry name" value="USP-like"/>
    <property type="match status" value="1"/>
</dbReference>
<dbReference type="EMBL" id="FMAI01000024">
    <property type="protein sequence ID" value="SCB54205.1"/>
    <property type="molecule type" value="Genomic_DNA"/>
</dbReference>
<evidence type="ECO:0000313" key="4">
    <source>
        <dbReference type="Proteomes" id="UP000199184"/>
    </source>
</evidence>
<proteinExistence type="inferred from homology"/>
<dbReference type="RefSeq" id="WP_091965662.1">
    <property type="nucleotide sequence ID" value="NZ_FMAI01000024.1"/>
</dbReference>
<protein>
    <submittedName>
        <fullName evidence="3">Universal stress protein family protein</fullName>
    </submittedName>
</protein>
<dbReference type="Proteomes" id="UP000199184">
    <property type="component" value="Unassembled WGS sequence"/>
</dbReference>
<comment type="similarity">
    <text evidence="1">Belongs to the universal stress protein A family.</text>
</comment>
<dbReference type="PANTHER" id="PTHR46268:SF15">
    <property type="entry name" value="UNIVERSAL STRESS PROTEIN HP_0031"/>
    <property type="match status" value="1"/>
</dbReference>
<evidence type="ECO:0000313" key="3">
    <source>
        <dbReference type="EMBL" id="SCB54205.1"/>
    </source>
</evidence>
<feature type="domain" description="UspA" evidence="2">
    <location>
        <begin position="152"/>
        <end position="275"/>
    </location>
</feature>
<dbReference type="Gene3D" id="3.40.50.12370">
    <property type="match status" value="1"/>
</dbReference>
<evidence type="ECO:0000259" key="2">
    <source>
        <dbReference type="Pfam" id="PF00582"/>
    </source>
</evidence>
<dbReference type="SUPFAM" id="SSF52402">
    <property type="entry name" value="Adenine nucleotide alpha hydrolases-like"/>
    <property type="match status" value="2"/>
</dbReference>
<name>A0A1C3XPX6_9BRAD</name>
<dbReference type="PANTHER" id="PTHR46268">
    <property type="entry name" value="STRESS RESPONSE PROTEIN NHAX"/>
    <property type="match status" value="1"/>
</dbReference>
<evidence type="ECO:0000256" key="1">
    <source>
        <dbReference type="ARBA" id="ARBA00008791"/>
    </source>
</evidence>
<reference evidence="4" key="1">
    <citation type="submission" date="2016-08" db="EMBL/GenBank/DDBJ databases">
        <authorList>
            <person name="Varghese N."/>
            <person name="Submissions Spin"/>
        </authorList>
    </citation>
    <scope>NUCLEOTIDE SEQUENCE [LARGE SCALE GENOMIC DNA]</scope>
    <source>
        <strain evidence="4">ERR11</strain>
    </source>
</reference>
<accession>A0A1C3XPX6</accession>
<sequence length="277" mass="30089">MTYATVMVSLALDQPNQARLQVAGELAERYEATLVGVAAARFAPPLYFTDGAEAQRLIDQEEASVKRCLGDLEAEFRAATRTRGGRVEWRCATDFPTRFVPAQARCADIIVSGGQSPAFSDAFSLASPRDLVMQVGRPLLVVPDRINWLDLRSVLVAWKDTPEARRAVADALPMLRKARDVTIVEIPERDDDRSVVMAGVTDVAAWLARHGITATARVCEGDRNETAAAQLEKVAGDVDAGLIVAGAYGHSRFRELILGGVTQYLVTQTARSVLLSH</sequence>
<gene>
    <name evidence="3" type="ORF">GA0061098_102435</name>
</gene>
<dbReference type="AlphaFoldDB" id="A0A1C3XPX6"/>